<accession>A0A5C3LAS3</accession>
<evidence type="ECO:0000313" key="4">
    <source>
        <dbReference type="EMBL" id="TFK29126.1"/>
    </source>
</evidence>
<keyword evidence="5" id="KW-1185">Reference proteome</keyword>
<dbReference type="PANTHER" id="PTHR21340:SF0">
    <property type="entry name" value="BIS(5'-NUCLEOSYL)-TETRAPHOSPHATASE [ASYMMETRICAL]"/>
    <property type="match status" value="1"/>
</dbReference>
<evidence type="ECO:0000259" key="3">
    <source>
        <dbReference type="PROSITE" id="PS51462"/>
    </source>
</evidence>
<dbReference type="GO" id="GO:0006754">
    <property type="term" value="P:ATP biosynthetic process"/>
    <property type="evidence" value="ECO:0007669"/>
    <property type="project" value="TreeGrafter"/>
</dbReference>
<dbReference type="PROSITE" id="PS51462">
    <property type="entry name" value="NUDIX"/>
    <property type="match status" value="1"/>
</dbReference>
<dbReference type="Gene3D" id="3.90.79.10">
    <property type="entry name" value="Nucleoside Triphosphate Pyrophosphohydrolase"/>
    <property type="match status" value="1"/>
</dbReference>
<evidence type="ECO:0000256" key="1">
    <source>
        <dbReference type="ARBA" id="ARBA00022801"/>
    </source>
</evidence>
<protein>
    <recommendedName>
        <fullName evidence="3">Nudix hydrolase domain-containing protein</fullName>
    </recommendedName>
</protein>
<dbReference type="InterPro" id="IPR000086">
    <property type="entry name" value="NUDIX_hydrolase_dom"/>
</dbReference>
<evidence type="ECO:0000256" key="2">
    <source>
        <dbReference type="SAM" id="MobiDB-lite"/>
    </source>
</evidence>
<keyword evidence="1" id="KW-0378">Hydrolase</keyword>
<dbReference type="PANTHER" id="PTHR21340">
    <property type="entry name" value="DIADENOSINE 5,5-P1,P4-TETRAPHOSPHATE PYROPHOSPHOHYDROLASE MUTT"/>
    <property type="match status" value="1"/>
</dbReference>
<dbReference type="OrthoDB" id="276276at2759"/>
<dbReference type="InterPro" id="IPR015797">
    <property type="entry name" value="NUDIX_hydrolase-like_dom_sf"/>
</dbReference>
<gene>
    <name evidence="4" type="ORF">FA15DRAFT_664441</name>
</gene>
<evidence type="ECO:0000313" key="5">
    <source>
        <dbReference type="Proteomes" id="UP000307440"/>
    </source>
</evidence>
<dbReference type="EMBL" id="ML210151">
    <property type="protein sequence ID" value="TFK29126.1"/>
    <property type="molecule type" value="Genomic_DNA"/>
</dbReference>
<dbReference type="GO" id="GO:0004081">
    <property type="term" value="F:bis(5'-nucleosyl)-tetraphosphatase (asymmetrical) activity"/>
    <property type="evidence" value="ECO:0007669"/>
    <property type="project" value="TreeGrafter"/>
</dbReference>
<feature type="domain" description="Nudix hydrolase" evidence="3">
    <location>
        <begin position="58"/>
        <end position="214"/>
    </location>
</feature>
<dbReference type="Proteomes" id="UP000307440">
    <property type="component" value="Unassembled WGS sequence"/>
</dbReference>
<proteinExistence type="predicted"/>
<dbReference type="GO" id="GO:0006167">
    <property type="term" value="P:AMP biosynthetic process"/>
    <property type="evidence" value="ECO:0007669"/>
    <property type="project" value="TreeGrafter"/>
</dbReference>
<feature type="compositionally biased region" description="Polar residues" evidence="2">
    <location>
        <begin position="1"/>
        <end position="30"/>
    </location>
</feature>
<dbReference type="AlphaFoldDB" id="A0A5C3LAS3"/>
<reference evidence="4 5" key="1">
    <citation type="journal article" date="2019" name="Nat. Ecol. Evol.">
        <title>Megaphylogeny resolves global patterns of mushroom evolution.</title>
        <authorList>
            <person name="Varga T."/>
            <person name="Krizsan K."/>
            <person name="Foldi C."/>
            <person name="Dima B."/>
            <person name="Sanchez-Garcia M."/>
            <person name="Sanchez-Ramirez S."/>
            <person name="Szollosi G.J."/>
            <person name="Szarkandi J.G."/>
            <person name="Papp V."/>
            <person name="Albert L."/>
            <person name="Andreopoulos W."/>
            <person name="Angelini C."/>
            <person name="Antonin V."/>
            <person name="Barry K.W."/>
            <person name="Bougher N.L."/>
            <person name="Buchanan P."/>
            <person name="Buyck B."/>
            <person name="Bense V."/>
            <person name="Catcheside P."/>
            <person name="Chovatia M."/>
            <person name="Cooper J."/>
            <person name="Damon W."/>
            <person name="Desjardin D."/>
            <person name="Finy P."/>
            <person name="Geml J."/>
            <person name="Haridas S."/>
            <person name="Hughes K."/>
            <person name="Justo A."/>
            <person name="Karasinski D."/>
            <person name="Kautmanova I."/>
            <person name="Kiss B."/>
            <person name="Kocsube S."/>
            <person name="Kotiranta H."/>
            <person name="LaButti K.M."/>
            <person name="Lechner B.E."/>
            <person name="Liimatainen K."/>
            <person name="Lipzen A."/>
            <person name="Lukacs Z."/>
            <person name="Mihaltcheva S."/>
            <person name="Morgado L.N."/>
            <person name="Niskanen T."/>
            <person name="Noordeloos M.E."/>
            <person name="Ohm R.A."/>
            <person name="Ortiz-Santana B."/>
            <person name="Ovrebo C."/>
            <person name="Racz N."/>
            <person name="Riley R."/>
            <person name="Savchenko A."/>
            <person name="Shiryaev A."/>
            <person name="Soop K."/>
            <person name="Spirin V."/>
            <person name="Szebenyi C."/>
            <person name="Tomsovsky M."/>
            <person name="Tulloss R.E."/>
            <person name="Uehling J."/>
            <person name="Grigoriev I.V."/>
            <person name="Vagvolgyi C."/>
            <person name="Papp T."/>
            <person name="Martin F.M."/>
            <person name="Miettinen O."/>
            <person name="Hibbett D.S."/>
            <person name="Nagy L.G."/>
        </authorList>
    </citation>
    <scope>NUCLEOTIDE SEQUENCE [LARGE SCALE GENOMIC DNA]</scope>
    <source>
        <strain evidence="4 5">CBS 121175</strain>
    </source>
</reference>
<feature type="region of interest" description="Disordered" evidence="2">
    <location>
        <begin position="234"/>
        <end position="257"/>
    </location>
</feature>
<feature type="region of interest" description="Disordered" evidence="2">
    <location>
        <begin position="1"/>
        <end position="44"/>
    </location>
</feature>
<dbReference type="Pfam" id="PF00293">
    <property type="entry name" value="NUDIX"/>
    <property type="match status" value="1"/>
</dbReference>
<dbReference type="SUPFAM" id="SSF55811">
    <property type="entry name" value="Nudix"/>
    <property type="match status" value="1"/>
</dbReference>
<dbReference type="PROSITE" id="PS00893">
    <property type="entry name" value="NUDIX_BOX"/>
    <property type="match status" value="1"/>
</dbReference>
<dbReference type="InterPro" id="IPR051325">
    <property type="entry name" value="Nudix_hydrolase_domain"/>
</dbReference>
<organism evidence="4 5">
    <name type="scientific">Coprinopsis marcescibilis</name>
    <name type="common">Agaric fungus</name>
    <name type="synonym">Psathyrella marcescibilis</name>
    <dbReference type="NCBI Taxonomy" id="230819"/>
    <lineage>
        <taxon>Eukaryota</taxon>
        <taxon>Fungi</taxon>
        <taxon>Dikarya</taxon>
        <taxon>Basidiomycota</taxon>
        <taxon>Agaricomycotina</taxon>
        <taxon>Agaricomycetes</taxon>
        <taxon>Agaricomycetidae</taxon>
        <taxon>Agaricales</taxon>
        <taxon>Agaricineae</taxon>
        <taxon>Psathyrellaceae</taxon>
        <taxon>Coprinopsis</taxon>
    </lineage>
</organism>
<name>A0A5C3LAS3_COPMA</name>
<sequence length="257" mass="28844">MMNNPSESLNRVLSQHQNQTAQSSSIQTHQQRPDRHLPPPLSKWSTPAVEDSAWCAQNFTLGVGMVLIQNVTHKVVLVSRRGSQRFFFPRGRKDRGETLEVAALREAYEESGYKAELLPHFGFTSAPLSPHSSKAGPSCEAVYLTIVGWGPVRGQTEGEYLVHWYLGWIPEHAVPEQGTGMPDEMDYESQLFTIEEALQRMHGQELLVLKYAWAIYCETMGMCQEIEERRDSLANEANQDVDLSGVNPARAESGSKQ</sequence>
<dbReference type="InterPro" id="IPR020084">
    <property type="entry name" value="NUDIX_hydrolase_CS"/>
</dbReference>